<keyword evidence="5" id="KW-1185">Reference proteome</keyword>
<name>A0A811S8Q6_9POAL</name>
<protein>
    <recommendedName>
        <fullName evidence="3">DUF7597 domain-containing protein</fullName>
    </recommendedName>
</protein>
<feature type="transmembrane region" description="Helical" evidence="2">
    <location>
        <begin position="169"/>
        <end position="190"/>
    </location>
</feature>
<sequence length="459" mass="51036">MRDATLFAFRVQMKQAIGDPQVKTYTDGGSVVALGPACRVTVAALHAVAGTPAPPHSPAARYGASAIAGYAKRGAALYITAFLSWLFSSVVCCWCCSEVSLILLSRLYGAGVRWLFLAKRNTTRAQNVRRGLSEKLFAFGVPGFAACLYLVGLTMLAKKKFEGKDVANYELFFTCSQFIAWMSVTLVRVSGAWFEILYNPIMCFCWILKTILEIPHLQYRLTLLKAMSSFMEIISFCTATTFGLFVIVAAVVGQSGNKREVNSIEAPLILNDEKAEGEITNMIKDYNLWELLTFKFVNPVMDIGITRQLDFTDLLELPTELRATSCYDKLLSSWTAEYQNHHDNSSLLRAMSYSYGRTYLRLGLLKKVTLHIPTPGKTNTEQPEHPQPPPPPTSVNNAQAMVNFAIDPRRFFPSVMILEDGGQHRRARRTVCVSGGIVKRHEDYAIAITDAQLTPAQQL</sequence>
<reference evidence="4" key="1">
    <citation type="submission" date="2020-10" db="EMBL/GenBank/DDBJ databases">
        <authorList>
            <person name="Han B."/>
            <person name="Lu T."/>
            <person name="Zhao Q."/>
            <person name="Huang X."/>
            <person name="Zhao Y."/>
        </authorList>
    </citation>
    <scope>NUCLEOTIDE SEQUENCE</scope>
</reference>
<keyword evidence="2" id="KW-0812">Transmembrane</keyword>
<proteinExistence type="predicted"/>
<feature type="domain" description="DUF7597" evidence="3">
    <location>
        <begin position="406"/>
        <end position="458"/>
    </location>
</feature>
<dbReference type="Pfam" id="PF24530">
    <property type="entry name" value="DUF7597"/>
    <property type="match status" value="1"/>
</dbReference>
<comment type="caution">
    <text evidence="4">The sequence shown here is derived from an EMBL/GenBank/DDBJ whole genome shotgun (WGS) entry which is preliminary data.</text>
</comment>
<evidence type="ECO:0000313" key="5">
    <source>
        <dbReference type="Proteomes" id="UP000604825"/>
    </source>
</evidence>
<gene>
    <name evidence="4" type="ORF">NCGR_LOCUS61513</name>
</gene>
<keyword evidence="2" id="KW-1133">Transmembrane helix</keyword>
<evidence type="ECO:0000256" key="2">
    <source>
        <dbReference type="SAM" id="Phobius"/>
    </source>
</evidence>
<evidence type="ECO:0000259" key="3">
    <source>
        <dbReference type="Pfam" id="PF24530"/>
    </source>
</evidence>
<evidence type="ECO:0000313" key="4">
    <source>
        <dbReference type="EMBL" id="CAD6337415.1"/>
    </source>
</evidence>
<dbReference type="InterPro" id="IPR056018">
    <property type="entry name" value="DUF7597"/>
</dbReference>
<dbReference type="Proteomes" id="UP000604825">
    <property type="component" value="Unassembled WGS sequence"/>
</dbReference>
<organism evidence="4 5">
    <name type="scientific">Miscanthus lutarioriparius</name>
    <dbReference type="NCBI Taxonomy" id="422564"/>
    <lineage>
        <taxon>Eukaryota</taxon>
        <taxon>Viridiplantae</taxon>
        <taxon>Streptophyta</taxon>
        <taxon>Embryophyta</taxon>
        <taxon>Tracheophyta</taxon>
        <taxon>Spermatophyta</taxon>
        <taxon>Magnoliopsida</taxon>
        <taxon>Liliopsida</taxon>
        <taxon>Poales</taxon>
        <taxon>Poaceae</taxon>
        <taxon>PACMAD clade</taxon>
        <taxon>Panicoideae</taxon>
        <taxon>Andropogonodae</taxon>
        <taxon>Andropogoneae</taxon>
        <taxon>Saccharinae</taxon>
        <taxon>Miscanthus</taxon>
    </lineage>
</organism>
<dbReference type="AlphaFoldDB" id="A0A811S8Q6"/>
<dbReference type="OrthoDB" id="6500128at2759"/>
<evidence type="ECO:0000256" key="1">
    <source>
        <dbReference type="SAM" id="MobiDB-lite"/>
    </source>
</evidence>
<accession>A0A811S8Q6</accession>
<feature type="region of interest" description="Disordered" evidence="1">
    <location>
        <begin position="373"/>
        <end position="395"/>
    </location>
</feature>
<feature type="transmembrane region" description="Helical" evidence="2">
    <location>
        <begin position="233"/>
        <end position="253"/>
    </location>
</feature>
<dbReference type="EMBL" id="CAJGYO010000018">
    <property type="protein sequence ID" value="CAD6337415.1"/>
    <property type="molecule type" value="Genomic_DNA"/>
</dbReference>
<feature type="transmembrane region" description="Helical" evidence="2">
    <location>
        <begin position="136"/>
        <end position="157"/>
    </location>
</feature>
<keyword evidence="2" id="KW-0472">Membrane</keyword>
<feature type="transmembrane region" description="Helical" evidence="2">
    <location>
        <begin position="75"/>
        <end position="104"/>
    </location>
</feature>